<sequence>MSRDGNYVLVPEDGNLKLPNGNNITLPFICDIKNKIINISISNEIAYETDGKIEFTITLNKALNEDLTLKLSTIYGSAIGDKDFERIKDKEFIIKAGNLSQKFTIKVASDGKYEDSENFMLKVSYEEGSYKGDDLKEVVNPIIIAKATILDFPQEDCPKTPKPN</sequence>
<evidence type="ECO:0000256" key="3">
    <source>
        <dbReference type="ARBA" id="ARBA00022837"/>
    </source>
</evidence>
<keyword evidence="3" id="KW-0106">Calcium</keyword>
<feature type="domain" description="Calx-beta" evidence="4">
    <location>
        <begin position="28"/>
        <end position="124"/>
    </location>
</feature>
<comment type="caution">
    <text evidence="5">The sequence shown here is derived from an EMBL/GenBank/DDBJ whole genome shotgun (WGS) entry which is preliminary data.</text>
</comment>
<proteinExistence type="predicted"/>
<protein>
    <recommendedName>
        <fullName evidence="4">Calx-beta domain-containing protein</fullName>
    </recommendedName>
</protein>
<dbReference type="SMART" id="SM00237">
    <property type="entry name" value="Calx_beta"/>
    <property type="match status" value="1"/>
</dbReference>
<dbReference type="AlphaFoldDB" id="A0A6L5WIL7"/>
<dbReference type="RefSeq" id="WP_154571386.1">
    <property type="nucleotide sequence ID" value="NZ_VWSJ01000040.1"/>
</dbReference>
<dbReference type="InterPro" id="IPR038081">
    <property type="entry name" value="CalX-like_sf"/>
</dbReference>
<dbReference type="Gene3D" id="2.60.40.2030">
    <property type="match status" value="1"/>
</dbReference>
<evidence type="ECO:0000313" key="5">
    <source>
        <dbReference type="EMBL" id="MSN97138.1"/>
    </source>
</evidence>
<reference evidence="5 6" key="2">
    <citation type="submission" date="2020-03" db="EMBL/GenBank/DDBJ databases">
        <title>Campylobacter portucalensis sp. nov., a new species of Campylobacter isolated from the reproductive tract of bulls.</title>
        <authorList>
            <person name="Silva M.F."/>
            <person name="Pereira G."/>
            <person name="Carneiro C."/>
            <person name="Hemphill A."/>
            <person name="Mateus L."/>
            <person name="Lopes-Da-Costa L."/>
            <person name="Silva E."/>
        </authorList>
    </citation>
    <scope>NUCLEOTIDE SEQUENCE [LARGE SCALE GENOMIC DNA]</scope>
    <source>
        <strain evidence="5 6">FMV-PI01</strain>
    </source>
</reference>
<dbReference type="Proteomes" id="UP000476338">
    <property type="component" value="Unassembled WGS sequence"/>
</dbReference>
<keyword evidence="6" id="KW-1185">Reference proteome</keyword>
<dbReference type="InterPro" id="IPR003644">
    <property type="entry name" value="Calx_beta"/>
</dbReference>
<evidence type="ECO:0000259" key="4">
    <source>
        <dbReference type="SMART" id="SM00237"/>
    </source>
</evidence>
<accession>A0A6L5WIL7</accession>
<keyword evidence="2" id="KW-0677">Repeat</keyword>
<dbReference type="GO" id="GO:0016020">
    <property type="term" value="C:membrane"/>
    <property type="evidence" value="ECO:0007669"/>
    <property type="project" value="InterPro"/>
</dbReference>
<feature type="non-terminal residue" evidence="5">
    <location>
        <position position="164"/>
    </location>
</feature>
<evidence type="ECO:0000256" key="1">
    <source>
        <dbReference type="ARBA" id="ARBA00022729"/>
    </source>
</evidence>
<evidence type="ECO:0000313" key="6">
    <source>
        <dbReference type="Proteomes" id="UP000476338"/>
    </source>
</evidence>
<evidence type="ECO:0000256" key="2">
    <source>
        <dbReference type="ARBA" id="ARBA00022737"/>
    </source>
</evidence>
<dbReference type="EMBL" id="VWSJ01000040">
    <property type="protein sequence ID" value="MSN97138.1"/>
    <property type="molecule type" value="Genomic_DNA"/>
</dbReference>
<gene>
    <name evidence="5" type="ORF">F1B92_08195</name>
</gene>
<dbReference type="Pfam" id="PF03160">
    <property type="entry name" value="Calx-beta"/>
    <property type="match status" value="1"/>
</dbReference>
<name>A0A6L5WIL7_9BACT</name>
<organism evidence="5 6">
    <name type="scientific">Campylobacter portucalensis</name>
    <dbReference type="NCBI Taxonomy" id="2608384"/>
    <lineage>
        <taxon>Bacteria</taxon>
        <taxon>Pseudomonadati</taxon>
        <taxon>Campylobacterota</taxon>
        <taxon>Epsilonproteobacteria</taxon>
        <taxon>Campylobacterales</taxon>
        <taxon>Campylobacteraceae</taxon>
        <taxon>Campylobacter</taxon>
    </lineage>
</organism>
<reference evidence="5 6" key="1">
    <citation type="submission" date="2019-09" db="EMBL/GenBank/DDBJ databases">
        <authorList>
            <person name="Silva M."/>
            <person name="Pereira G."/>
            <person name="Lopes-Da-Costa L."/>
            <person name="Silva E."/>
        </authorList>
    </citation>
    <scope>NUCLEOTIDE SEQUENCE [LARGE SCALE GENOMIC DNA]</scope>
    <source>
        <strain evidence="5 6">FMV-PI01</strain>
    </source>
</reference>
<keyword evidence="1" id="KW-0732">Signal</keyword>
<dbReference type="SUPFAM" id="SSF141072">
    <property type="entry name" value="CalX-like"/>
    <property type="match status" value="1"/>
</dbReference>
<dbReference type="GO" id="GO:0007154">
    <property type="term" value="P:cell communication"/>
    <property type="evidence" value="ECO:0007669"/>
    <property type="project" value="InterPro"/>
</dbReference>